<dbReference type="InterPro" id="IPR017449">
    <property type="entry name" value="Pro-tRNA_synth_II"/>
</dbReference>
<organism evidence="2">
    <name type="scientific">marine sediment metagenome</name>
    <dbReference type="NCBI Taxonomy" id="412755"/>
    <lineage>
        <taxon>unclassified sequences</taxon>
        <taxon>metagenomes</taxon>
        <taxon>ecological metagenomes</taxon>
    </lineage>
</organism>
<evidence type="ECO:0000259" key="1">
    <source>
        <dbReference type="SMART" id="SM00946"/>
    </source>
</evidence>
<dbReference type="Gene3D" id="3.30.110.30">
    <property type="entry name" value="C-terminal domain of ProRS"/>
    <property type="match status" value="1"/>
</dbReference>
<dbReference type="GO" id="GO:0004827">
    <property type="term" value="F:proline-tRNA ligase activity"/>
    <property type="evidence" value="ECO:0007669"/>
    <property type="project" value="InterPro"/>
</dbReference>
<comment type="caution">
    <text evidence="2">The sequence shown here is derived from an EMBL/GenBank/DDBJ whole genome shotgun (WGS) entry which is preliminary data.</text>
</comment>
<gene>
    <name evidence="2" type="ORF">S12H4_19844</name>
</gene>
<dbReference type="Pfam" id="PF09180">
    <property type="entry name" value="ProRS-C_1"/>
    <property type="match status" value="1"/>
</dbReference>
<dbReference type="GO" id="GO:0005524">
    <property type="term" value="F:ATP binding"/>
    <property type="evidence" value="ECO:0007669"/>
    <property type="project" value="InterPro"/>
</dbReference>
<dbReference type="InterPro" id="IPR016061">
    <property type="entry name" value="Pro-tRNA_ligase_II_C"/>
</dbReference>
<dbReference type="AlphaFoldDB" id="X1U1T9"/>
<dbReference type="SUPFAM" id="SSF64586">
    <property type="entry name" value="C-terminal domain of ProRS"/>
    <property type="match status" value="1"/>
</dbReference>
<dbReference type="EMBL" id="BARW01009979">
    <property type="protein sequence ID" value="GAI86269.1"/>
    <property type="molecule type" value="Genomic_DNA"/>
</dbReference>
<proteinExistence type="predicted"/>
<dbReference type="SMART" id="SM00946">
    <property type="entry name" value="ProRS-C_1"/>
    <property type="match status" value="1"/>
</dbReference>
<sequence length="42" mass="4778">DKIKEETKASIRCIPFEQEKASGKCVYCGKESSTLVYFARAY</sequence>
<dbReference type="GO" id="GO:0006433">
    <property type="term" value="P:prolyl-tRNA aminoacylation"/>
    <property type="evidence" value="ECO:0007669"/>
    <property type="project" value="InterPro"/>
</dbReference>
<dbReference type="GO" id="GO:0005737">
    <property type="term" value="C:cytoplasm"/>
    <property type="evidence" value="ECO:0007669"/>
    <property type="project" value="InterPro"/>
</dbReference>
<protein>
    <recommendedName>
        <fullName evidence="1">Proline-tRNA ligase class II C-terminal domain-containing protein</fullName>
    </recommendedName>
</protein>
<accession>X1U1T9</accession>
<reference evidence="2" key="1">
    <citation type="journal article" date="2014" name="Front. Microbiol.">
        <title>High frequency of phylogenetically diverse reductive dehalogenase-homologous genes in deep subseafloor sedimentary metagenomes.</title>
        <authorList>
            <person name="Kawai M."/>
            <person name="Futagami T."/>
            <person name="Toyoda A."/>
            <person name="Takaki Y."/>
            <person name="Nishi S."/>
            <person name="Hori S."/>
            <person name="Arai W."/>
            <person name="Tsubouchi T."/>
            <person name="Morono Y."/>
            <person name="Uchiyama I."/>
            <person name="Ito T."/>
            <person name="Fujiyama A."/>
            <person name="Inagaki F."/>
            <person name="Takami H."/>
        </authorList>
    </citation>
    <scope>NUCLEOTIDE SEQUENCE</scope>
    <source>
        <strain evidence="2">Expedition CK06-06</strain>
    </source>
</reference>
<feature type="non-terminal residue" evidence="2">
    <location>
        <position position="1"/>
    </location>
</feature>
<feature type="domain" description="Proline-tRNA ligase class II C-terminal" evidence="1">
    <location>
        <begin position="1"/>
        <end position="42"/>
    </location>
</feature>
<evidence type="ECO:0000313" key="2">
    <source>
        <dbReference type="EMBL" id="GAI86269.1"/>
    </source>
</evidence>
<name>X1U1T9_9ZZZZ</name>